<gene>
    <name evidence="2" type="ORF">EDB81DRAFT_789680</name>
</gene>
<proteinExistence type="predicted"/>
<dbReference type="EMBL" id="JAGMUV010000006">
    <property type="protein sequence ID" value="KAH7152779.1"/>
    <property type="molecule type" value="Genomic_DNA"/>
</dbReference>
<evidence type="ECO:0000313" key="2">
    <source>
        <dbReference type="EMBL" id="KAH7152779.1"/>
    </source>
</evidence>
<keyword evidence="3" id="KW-1185">Reference proteome</keyword>
<comment type="caution">
    <text evidence="2">The sequence shown here is derived from an EMBL/GenBank/DDBJ whole genome shotgun (WGS) entry which is preliminary data.</text>
</comment>
<sequence length="104" mass="11635">MPSREVLSQLSRSEPDVTGLGPVQDTNDYVPQGLLEMHHKLAAKPNGSVHRTPAPSDTGRLQASQASHVICARGVCIDIVRHRIELEAPERDRQVRLLLRSRRR</sequence>
<feature type="compositionally biased region" description="Polar residues" evidence="1">
    <location>
        <begin position="1"/>
        <end position="12"/>
    </location>
</feature>
<protein>
    <submittedName>
        <fullName evidence="2">Uncharacterized protein</fullName>
    </submittedName>
</protein>
<reference evidence="2" key="1">
    <citation type="journal article" date="2021" name="Nat. Commun.">
        <title>Genetic determinants of endophytism in the Arabidopsis root mycobiome.</title>
        <authorList>
            <person name="Mesny F."/>
            <person name="Miyauchi S."/>
            <person name="Thiergart T."/>
            <person name="Pickel B."/>
            <person name="Atanasova L."/>
            <person name="Karlsson M."/>
            <person name="Huettel B."/>
            <person name="Barry K.W."/>
            <person name="Haridas S."/>
            <person name="Chen C."/>
            <person name="Bauer D."/>
            <person name="Andreopoulos W."/>
            <person name="Pangilinan J."/>
            <person name="LaButti K."/>
            <person name="Riley R."/>
            <person name="Lipzen A."/>
            <person name="Clum A."/>
            <person name="Drula E."/>
            <person name="Henrissat B."/>
            <person name="Kohler A."/>
            <person name="Grigoriev I.V."/>
            <person name="Martin F.M."/>
            <person name="Hacquard S."/>
        </authorList>
    </citation>
    <scope>NUCLEOTIDE SEQUENCE</scope>
    <source>
        <strain evidence="2">MPI-CAGE-AT-0147</strain>
    </source>
</reference>
<dbReference type="Proteomes" id="UP000738349">
    <property type="component" value="Unassembled WGS sequence"/>
</dbReference>
<evidence type="ECO:0000256" key="1">
    <source>
        <dbReference type="SAM" id="MobiDB-lite"/>
    </source>
</evidence>
<dbReference type="OrthoDB" id="5098627at2759"/>
<accession>A0A9P9F4G2</accession>
<organism evidence="2 3">
    <name type="scientific">Dactylonectria macrodidyma</name>
    <dbReference type="NCBI Taxonomy" id="307937"/>
    <lineage>
        <taxon>Eukaryota</taxon>
        <taxon>Fungi</taxon>
        <taxon>Dikarya</taxon>
        <taxon>Ascomycota</taxon>
        <taxon>Pezizomycotina</taxon>
        <taxon>Sordariomycetes</taxon>
        <taxon>Hypocreomycetidae</taxon>
        <taxon>Hypocreales</taxon>
        <taxon>Nectriaceae</taxon>
        <taxon>Dactylonectria</taxon>
    </lineage>
</organism>
<dbReference type="AlphaFoldDB" id="A0A9P9F4G2"/>
<feature type="region of interest" description="Disordered" evidence="1">
    <location>
        <begin position="1"/>
        <end position="28"/>
    </location>
</feature>
<evidence type="ECO:0000313" key="3">
    <source>
        <dbReference type="Proteomes" id="UP000738349"/>
    </source>
</evidence>
<name>A0A9P9F4G2_9HYPO</name>